<dbReference type="InterPro" id="IPR010982">
    <property type="entry name" value="Lambda_DNA-bd_dom_sf"/>
</dbReference>
<comment type="caution">
    <text evidence="3">The sequence shown here is derived from an EMBL/GenBank/DDBJ whole genome shotgun (WGS) entry which is preliminary data.</text>
</comment>
<proteinExistence type="predicted"/>
<dbReference type="Gene3D" id="1.10.260.40">
    <property type="entry name" value="lambda repressor-like DNA-binding domains"/>
    <property type="match status" value="1"/>
</dbReference>
<feature type="domain" description="HTH cro/C1-type" evidence="2">
    <location>
        <begin position="7"/>
        <end position="61"/>
    </location>
</feature>
<evidence type="ECO:0000313" key="4">
    <source>
        <dbReference type="Proteomes" id="UP000657421"/>
    </source>
</evidence>
<dbReference type="PROSITE" id="PS50943">
    <property type="entry name" value="HTH_CROC1"/>
    <property type="match status" value="1"/>
</dbReference>
<dbReference type="EMBL" id="JACRSZ010000010">
    <property type="protein sequence ID" value="MBC8573501.1"/>
    <property type="molecule type" value="Genomic_DNA"/>
</dbReference>
<keyword evidence="4" id="KW-1185">Reference proteome</keyword>
<dbReference type="SMART" id="SM00530">
    <property type="entry name" value="HTH_XRE"/>
    <property type="match status" value="1"/>
</dbReference>
<gene>
    <name evidence="3" type="ORF">H8716_10475</name>
</gene>
<evidence type="ECO:0000313" key="3">
    <source>
        <dbReference type="EMBL" id="MBC8573501.1"/>
    </source>
</evidence>
<reference evidence="3 4" key="1">
    <citation type="submission" date="2020-08" db="EMBL/GenBank/DDBJ databases">
        <title>Genome public.</title>
        <authorList>
            <person name="Liu C."/>
            <person name="Sun Q."/>
        </authorList>
    </citation>
    <scope>NUCLEOTIDE SEQUENCE [LARGE SCALE GENOMIC DNA]</scope>
    <source>
        <strain evidence="3 4">NSJ-46</strain>
    </source>
</reference>
<accession>A0ABR7NAR9</accession>
<dbReference type="RefSeq" id="WP_249308774.1">
    <property type="nucleotide sequence ID" value="NZ_JACRSZ010000010.1"/>
</dbReference>
<evidence type="ECO:0000259" key="2">
    <source>
        <dbReference type="PROSITE" id="PS50943"/>
    </source>
</evidence>
<dbReference type="Proteomes" id="UP000657421">
    <property type="component" value="Unassembled WGS sequence"/>
</dbReference>
<sequence>MRKYQRIRNLREDKDMNQTQMAEKLNINQRTYSRYENADSMMPLDILVQIADFHNVSVDYLLERTDVPKRYPRRKAEQG</sequence>
<dbReference type="PANTHER" id="PTHR46558:SF11">
    <property type="entry name" value="HTH-TYPE TRANSCRIPTIONAL REGULATOR XRE"/>
    <property type="match status" value="1"/>
</dbReference>
<dbReference type="PANTHER" id="PTHR46558">
    <property type="entry name" value="TRACRIPTIONAL REGULATORY PROTEIN-RELATED-RELATED"/>
    <property type="match status" value="1"/>
</dbReference>
<organism evidence="3 4">
    <name type="scientific">Jingyaoa shaoxingensis</name>
    <dbReference type="NCBI Taxonomy" id="2763671"/>
    <lineage>
        <taxon>Bacteria</taxon>
        <taxon>Bacillati</taxon>
        <taxon>Bacillota</taxon>
        <taxon>Clostridia</taxon>
        <taxon>Lachnospirales</taxon>
        <taxon>Lachnospiraceae</taxon>
        <taxon>Jingyaoa</taxon>
    </lineage>
</organism>
<dbReference type="Pfam" id="PF01381">
    <property type="entry name" value="HTH_3"/>
    <property type="match status" value="1"/>
</dbReference>
<evidence type="ECO:0000256" key="1">
    <source>
        <dbReference type="ARBA" id="ARBA00023125"/>
    </source>
</evidence>
<keyword evidence="1" id="KW-0238">DNA-binding</keyword>
<name>A0ABR7NAR9_9FIRM</name>
<dbReference type="InterPro" id="IPR001387">
    <property type="entry name" value="Cro/C1-type_HTH"/>
</dbReference>
<dbReference type="SUPFAM" id="SSF47413">
    <property type="entry name" value="lambda repressor-like DNA-binding domains"/>
    <property type="match status" value="1"/>
</dbReference>
<dbReference type="CDD" id="cd00093">
    <property type="entry name" value="HTH_XRE"/>
    <property type="match status" value="1"/>
</dbReference>
<protein>
    <submittedName>
        <fullName evidence="3">Helix-turn-helix transcriptional regulator</fullName>
    </submittedName>
</protein>